<dbReference type="Gene3D" id="1.10.3730.20">
    <property type="match status" value="1"/>
</dbReference>
<dbReference type="PANTHER" id="PTHR22911:SF6">
    <property type="entry name" value="SOLUTE CARRIER FAMILY 35 MEMBER G1"/>
    <property type="match status" value="1"/>
</dbReference>
<feature type="domain" description="EamA" evidence="7">
    <location>
        <begin position="160"/>
        <end position="288"/>
    </location>
</feature>
<dbReference type="InterPro" id="IPR037185">
    <property type="entry name" value="EmrE-like"/>
</dbReference>
<evidence type="ECO:0000313" key="9">
    <source>
        <dbReference type="Proteomes" id="UP000316343"/>
    </source>
</evidence>
<feature type="transmembrane region" description="Helical" evidence="6">
    <location>
        <begin position="272"/>
        <end position="289"/>
    </location>
</feature>
<dbReference type="PANTHER" id="PTHR22911">
    <property type="entry name" value="ACYL-MALONYL CONDENSING ENZYME-RELATED"/>
    <property type="match status" value="1"/>
</dbReference>
<keyword evidence="5 6" id="KW-0472">Membrane</keyword>
<feature type="transmembrane region" description="Helical" evidence="6">
    <location>
        <begin position="44"/>
        <end position="63"/>
    </location>
</feature>
<name>A0A547PC93_9SPHN</name>
<dbReference type="Proteomes" id="UP000316343">
    <property type="component" value="Unassembled WGS sequence"/>
</dbReference>
<feature type="domain" description="EamA" evidence="7">
    <location>
        <begin position="18"/>
        <end position="144"/>
    </location>
</feature>
<evidence type="ECO:0000256" key="6">
    <source>
        <dbReference type="SAM" id="Phobius"/>
    </source>
</evidence>
<dbReference type="RefSeq" id="WP_142788018.1">
    <property type="nucleotide sequence ID" value="NZ_VHJK01000001.1"/>
</dbReference>
<feature type="transmembrane region" description="Helical" evidence="6">
    <location>
        <begin position="190"/>
        <end position="210"/>
    </location>
</feature>
<keyword evidence="4 6" id="KW-1133">Transmembrane helix</keyword>
<keyword evidence="9" id="KW-1185">Reference proteome</keyword>
<organism evidence="8 9">
    <name type="scientific">Erythrobacter insulae</name>
    <dbReference type="NCBI Taxonomy" id="2584124"/>
    <lineage>
        <taxon>Bacteria</taxon>
        <taxon>Pseudomonadati</taxon>
        <taxon>Pseudomonadota</taxon>
        <taxon>Alphaproteobacteria</taxon>
        <taxon>Sphingomonadales</taxon>
        <taxon>Erythrobacteraceae</taxon>
        <taxon>Erythrobacter/Porphyrobacter group</taxon>
        <taxon>Erythrobacter</taxon>
    </lineage>
</organism>
<feature type="transmembrane region" description="Helical" evidence="6">
    <location>
        <begin position="216"/>
        <end position="239"/>
    </location>
</feature>
<comment type="similarity">
    <text evidence="2">Belongs to the drug/metabolite transporter (DMT) superfamily. 10 TMS drug/metabolite exporter (DME) (TC 2.A.7.3) family.</text>
</comment>
<protein>
    <submittedName>
        <fullName evidence="8">DMT family transporter</fullName>
    </submittedName>
</protein>
<accession>A0A547PC93</accession>
<dbReference type="OrthoDB" id="7818056at2"/>
<evidence type="ECO:0000256" key="4">
    <source>
        <dbReference type="ARBA" id="ARBA00022989"/>
    </source>
</evidence>
<dbReference type="Pfam" id="PF00892">
    <property type="entry name" value="EamA"/>
    <property type="match status" value="2"/>
</dbReference>
<feature type="transmembrane region" description="Helical" evidence="6">
    <location>
        <begin position="129"/>
        <end position="146"/>
    </location>
</feature>
<proteinExistence type="inferred from homology"/>
<dbReference type="EMBL" id="VHJK01000001">
    <property type="protein sequence ID" value="TRD11745.1"/>
    <property type="molecule type" value="Genomic_DNA"/>
</dbReference>
<comment type="subcellular location">
    <subcellularLocation>
        <location evidence="1">Membrane</location>
        <topology evidence="1">Multi-pass membrane protein</topology>
    </subcellularLocation>
</comment>
<comment type="caution">
    <text evidence="8">The sequence shown here is derived from an EMBL/GenBank/DDBJ whole genome shotgun (WGS) entry which is preliminary data.</text>
</comment>
<dbReference type="AlphaFoldDB" id="A0A547PC93"/>
<evidence type="ECO:0000256" key="1">
    <source>
        <dbReference type="ARBA" id="ARBA00004141"/>
    </source>
</evidence>
<dbReference type="GO" id="GO:0016020">
    <property type="term" value="C:membrane"/>
    <property type="evidence" value="ECO:0007669"/>
    <property type="project" value="UniProtKB-SubCell"/>
</dbReference>
<feature type="transmembrane region" description="Helical" evidence="6">
    <location>
        <begin position="246"/>
        <end position="266"/>
    </location>
</feature>
<feature type="transmembrane region" description="Helical" evidence="6">
    <location>
        <begin position="12"/>
        <end position="32"/>
    </location>
</feature>
<feature type="transmembrane region" description="Helical" evidence="6">
    <location>
        <begin position="158"/>
        <end position="178"/>
    </location>
</feature>
<dbReference type="SUPFAM" id="SSF103481">
    <property type="entry name" value="Multidrug resistance efflux transporter EmrE"/>
    <property type="match status" value="2"/>
</dbReference>
<sequence length="301" mass="31720">MSASSSPGIDRLLPFFAAAAGVGFLSMMDAFMKDAALAAGTYTATVLRSLFGAAIIAPFFLWQRKGWPGRDVMKLHIERGIISAFMALSFFYALTKLPLAEAIAISFIAPLIALYFARALLGEEIQQKAILASLLGFLGTLVIVGGKLGRSEMSDDVLLGLGALAFSAILYAYNFVVIRRQSQVAGPVEVATFHSGIGGLVLLLLAPFFAVAPPAAALWSIAAAGALTVAGAMAIAWAYARAEAQALVPIEYTGFLWASVLGWAFFREPVTLPTIAGTALIVTGCWIATRKPRENVAATAL</sequence>
<evidence type="ECO:0000256" key="2">
    <source>
        <dbReference type="ARBA" id="ARBA00009853"/>
    </source>
</evidence>
<evidence type="ECO:0000256" key="5">
    <source>
        <dbReference type="ARBA" id="ARBA00023136"/>
    </source>
</evidence>
<feature type="transmembrane region" description="Helical" evidence="6">
    <location>
        <begin position="99"/>
        <end position="117"/>
    </location>
</feature>
<reference evidence="8 9" key="1">
    <citation type="submission" date="2019-06" db="EMBL/GenBank/DDBJ databases">
        <title>Erythrobacter insulae sp. nov., isolated from a tidal flat.</title>
        <authorList>
            <person name="Yoon J.-H."/>
        </authorList>
    </citation>
    <scope>NUCLEOTIDE SEQUENCE [LARGE SCALE GENOMIC DNA]</scope>
    <source>
        <strain evidence="8 9">JBTF-M21</strain>
    </source>
</reference>
<dbReference type="InterPro" id="IPR000620">
    <property type="entry name" value="EamA_dom"/>
</dbReference>
<evidence type="ECO:0000259" key="7">
    <source>
        <dbReference type="Pfam" id="PF00892"/>
    </source>
</evidence>
<evidence type="ECO:0000313" key="8">
    <source>
        <dbReference type="EMBL" id="TRD11745.1"/>
    </source>
</evidence>
<evidence type="ECO:0000256" key="3">
    <source>
        <dbReference type="ARBA" id="ARBA00022692"/>
    </source>
</evidence>
<keyword evidence="3 6" id="KW-0812">Transmembrane</keyword>
<feature type="transmembrane region" description="Helical" evidence="6">
    <location>
        <begin position="75"/>
        <end position="93"/>
    </location>
</feature>
<gene>
    <name evidence="8" type="ORF">FGU71_07620</name>
</gene>